<keyword evidence="2" id="KW-1185">Reference proteome</keyword>
<evidence type="ECO:0000313" key="1">
    <source>
        <dbReference type="EMBL" id="CAG8633638.1"/>
    </source>
</evidence>
<name>A0ACA9N7M4_9GLOM</name>
<protein>
    <submittedName>
        <fullName evidence="1">3289_t:CDS:1</fullName>
    </submittedName>
</protein>
<feature type="non-terminal residue" evidence="1">
    <location>
        <position position="202"/>
    </location>
</feature>
<evidence type="ECO:0000313" key="2">
    <source>
        <dbReference type="Proteomes" id="UP000789860"/>
    </source>
</evidence>
<proteinExistence type="predicted"/>
<accession>A0ACA9N7M4</accession>
<sequence>MDEDIPSPSDDEQKEPSPVNLKKLKRICQYEAKKKLFLKIDLQKIEIFTDDGRIHNYTNDHSRKDYMAFLVKYQRNEVSLCLFGYKHEVVIPWPELKGFRVDPTSGVLKIKVDHGFLRLYYFHKDGFPYMLPPVTMDNDPTNGILSNAIGLCLYPKPWEHPNTLMVAEAGINRLCFVDMNKENELLIVNENDQDESNASDDK</sequence>
<comment type="caution">
    <text evidence="1">The sequence shown here is derived from an EMBL/GenBank/DDBJ whole genome shotgun (WGS) entry which is preliminary data.</text>
</comment>
<organism evidence="1 2">
    <name type="scientific">Scutellospora calospora</name>
    <dbReference type="NCBI Taxonomy" id="85575"/>
    <lineage>
        <taxon>Eukaryota</taxon>
        <taxon>Fungi</taxon>
        <taxon>Fungi incertae sedis</taxon>
        <taxon>Mucoromycota</taxon>
        <taxon>Glomeromycotina</taxon>
        <taxon>Glomeromycetes</taxon>
        <taxon>Diversisporales</taxon>
        <taxon>Gigasporaceae</taxon>
        <taxon>Scutellospora</taxon>
    </lineage>
</organism>
<dbReference type="Proteomes" id="UP000789860">
    <property type="component" value="Unassembled WGS sequence"/>
</dbReference>
<gene>
    <name evidence="1" type="ORF">SCALOS_LOCUS8060</name>
</gene>
<dbReference type="EMBL" id="CAJVPM010020182">
    <property type="protein sequence ID" value="CAG8633638.1"/>
    <property type="molecule type" value="Genomic_DNA"/>
</dbReference>
<reference evidence="1" key="1">
    <citation type="submission" date="2021-06" db="EMBL/GenBank/DDBJ databases">
        <authorList>
            <person name="Kallberg Y."/>
            <person name="Tangrot J."/>
            <person name="Rosling A."/>
        </authorList>
    </citation>
    <scope>NUCLEOTIDE SEQUENCE</scope>
    <source>
        <strain evidence="1">AU212A</strain>
    </source>
</reference>